<dbReference type="AlphaFoldDB" id="A0AA41V965"/>
<evidence type="ECO:0000256" key="3">
    <source>
        <dbReference type="ARBA" id="ARBA00022801"/>
    </source>
</evidence>
<dbReference type="PANTHER" id="PTHR20371:SF1">
    <property type="entry name" value="ENOLASE-PHOSPHATASE E1"/>
    <property type="match status" value="1"/>
</dbReference>
<evidence type="ECO:0000256" key="2">
    <source>
        <dbReference type="ARBA" id="ARBA00022723"/>
    </source>
</evidence>
<evidence type="ECO:0000256" key="1">
    <source>
        <dbReference type="ARBA" id="ARBA00022605"/>
    </source>
</evidence>
<dbReference type="Proteomes" id="UP001177140">
    <property type="component" value="Unassembled WGS sequence"/>
</dbReference>
<dbReference type="GO" id="GO:0043874">
    <property type="term" value="F:acireductone synthase activity"/>
    <property type="evidence" value="ECO:0007669"/>
    <property type="project" value="TreeGrafter"/>
</dbReference>
<sequence length="150" mass="16856">MTFATEFLFPYARDNLRKHLTATFDTQQTKDDIKLLRAQVEIDLEQGVVVGALPIAPDEAGKERVIDSLVANVEAMIDADRKITSLKELQGHIWRTGYENNELKGVVFEDVPQALKRWKDSGIKVYIYSDILVVAGNLSGFSLAIQFLET</sequence>
<dbReference type="FunFam" id="1.10.720.60:FF:000001">
    <property type="entry name" value="Probable bifunctional methylthioribulose-1-phosphate dehydratase/enolase-phosphatase E1"/>
    <property type="match status" value="1"/>
</dbReference>
<accession>A0AA41V965</accession>
<keyword evidence="4" id="KW-0460">Magnesium</keyword>
<dbReference type="EMBL" id="JAJJMA010087020">
    <property type="protein sequence ID" value="MCL7029133.1"/>
    <property type="molecule type" value="Genomic_DNA"/>
</dbReference>
<gene>
    <name evidence="6" type="ORF">MKW94_010487</name>
</gene>
<keyword evidence="3" id="KW-0378">Hydrolase</keyword>
<keyword evidence="5" id="KW-0486">Methionine biosynthesis</keyword>
<keyword evidence="7" id="KW-1185">Reference proteome</keyword>
<comment type="caution">
    <text evidence="6">The sequence shown here is derived from an EMBL/GenBank/DDBJ whole genome shotgun (WGS) entry which is preliminary data.</text>
</comment>
<organism evidence="6 7">
    <name type="scientific">Papaver nudicaule</name>
    <name type="common">Iceland poppy</name>
    <dbReference type="NCBI Taxonomy" id="74823"/>
    <lineage>
        <taxon>Eukaryota</taxon>
        <taxon>Viridiplantae</taxon>
        <taxon>Streptophyta</taxon>
        <taxon>Embryophyta</taxon>
        <taxon>Tracheophyta</taxon>
        <taxon>Spermatophyta</taxon>
        <taxon>Magnoliopsida</taxon>
        <taxon>Ranunculales</taxon>
        <taxon>Papaveraceae</taxon>
        <taxon>Papaveroideae</taxon>
        <taxon>Papaver</taxon>
    </lineage>
</organism>
<dbReference type="Gene3D" id="1.10.720.60">
    <property type="match status" value="1"/>
</dbReference>
<dbReference type="InterPro" id="IPR023214">
    <property type="entry name" value="HAD_sf"/>
</dbReference>
<protein>
    <submittedName>
        <fullName evidence="6">Uncharacterized protein</fullName>
    </submittedName>
</protein>
<proteinExistence type="predicted"/>
<evidence type="ECO:0000313" key="6">
    <source>
        <dbReference type="EMBL" id="MCL7029133.1"/>
    </source>
</evidence>
<keyword evidence="2" id="KW-0479">Metal-binding</keyword>
<evidence type="ECO:0000313" key="7">
    <source>
        <dbReference type="Proteomes" id="UP001177140"/>
    </source>
</evidence>
<reference evidence="6" key="1">
    <citation type="submission" date="2022-03" db="EMBL/GenBank/DDBJ databases">
        <title>A functionally conserved STORR gene fusion in Papaver species that diverged 16.8 million years ago.</title>
        <authorList>
            <person name="Catania T."/>
        </authorList>
    </citation>
    <scope>NUCLEOTIDE SEQUENCE</scope>
    <source>
        <strain evidence="6">S-191538</strain>
    </source>
</reference>
<dbReference type="PANTHER" id="PTHR20371">
    <property type="entry name" value="ENOLASE-PHOSPHATASE E1"/>
    <property type="match status" value="1"/>
</dbReference>
<name>A0AA41V965_PAPNU</name>
<evidence type="ECO:0000256" key="5">
    <source>
        <dbReference type="ARBA" id="ARBA00023167"/>
    </source>
</evidence>
<dbReference type="GO" id="GO:0019509">
    <property type="term" value="P:L-methionine salvage from methylthioadenosine"/>
    <property type="evidence" value="ECO:0007669"/>
    <property type="project" value="TreeGrafter"/>
</dbReference>
<dbReference type="SUPFAM" id="SSF56784">
    <property type="entry name" value="HAD-like"/>
    <property type="match status" value="1"/>
</dbReference>
<dbReference type="InterPro" id="IPR036412">
    <property type="entry name" value="HAD-like_sf"/>
</dbReference>
<dbReference type="Gene3D" id="3.40.50.1000">
    <property type="entry name" value="HAD superfamily/HAD-like"/>
    <property type="match status" value="1"/>
</dbReference>
<keyword evidence="1" id="KW-0028">Amino-acid biosynthesis</keyword>
<dbReference type="GO" id="GO:0046872">
    <property type="term" value="F:metal ion binding"/>
    <property type="evidence" value="ECO:0007669"/>
    <property type="project" value="UniProtKB-KW"/>
</dbReference>
<evidence type="ECO:0000256" key="4">
    <source>
        <dbReference type="ARBA" id="ARBA00022842"/>
    </source>
</evidence>